<gene>
    <name evidence="1" type="ORF">Scep_011504</name>
</gene>
<evidence type="ECO:0000313" key="2">
    <source>
        <dbReference type="Proteomes" id="UP001419268"/>
    </source>
</evidence>
<dbReference type="AlphaFoldDB" id="A0AAP0JD70"/>
<evidence type="ECO:0000313" key="1">
    <source>
        <dbReference type="EMBL" id="KAK9131976.1"/>
    </source>
</evidence>
<protein>
    <submittedName>
        <fullName evidence="1">Uncharacterized protein</fullName>
    </submittedName>
</protein>
<accession>A0AAP0JD70</accession>
<organism evidence="1 2">
    <name type="scientific">Stephania cephalantha</name>
    <dbReference type="NCBI Taxonomy" id="152367"/>
    <lineage>
        <taxon>Eukaryota</taxon>
        <taxon>Viridiplantae</taxon>
        <taxon>Streptophyta</taxon>
        <taxon>Embryophyta</taxon>
        <taxon>Tracheophyta</taxon>
        <taxon>Spermatophyta</taxon>
        <taxon>Magnoliopsida</taxon>
        <taxon>Ranunculales</taxon>
        <taxon>Menispermaceae</taxon>
        <taxon>Menispermoideae</taxon>
        <taxon>Cissampelideae</taxon>
        <taxon>Stephania</taxon>
    </lineage>
</organism>
<comment type="caution">
    <text evidence="1">The sequence shown here is derived from an EMBL/GenBank/DDBJ whole genome shotgun (WGS) entry which is preliminary data.</text>
</comment>
<name>A0AAP0JD70_9MAGN</name>
<dbReference type="Proteomes" id="UP001419268">
    <property type="component" value="Unassembled WGS sequence"/>
</dbReference>
<sequence length="118" mass="13606">MTSLKRCFVRNSKSRWNAGRLLSHPFLKEDTSDAKAPKKVERKQNMRSCSKLKLTFTSTLINSMSQKCAVELKHTRYYPQPPWKAHDPDSELALSAWFKGSDDDEVNAFKTVLKGVWE</sequence>
<keyword evidence="2" id="KW-1185">Reference proteome</keyword>
<reference evidence="1 2" key="1">
    <citation type="submission" date="2024-01" db="EMBL/GenBank/DDBJ databases">
        <title>Genome assemblies of Stephania.</title>
        <authorList>
            <person name="Yang L."/>
        </authorList>
    </citation>
    <scope>NUCLEOTIDE SEQUENCE [LARGE SCALE GENOMIC DNA]</scope>
    <source>
        <strain evidence="1">JXDWG</strain>
        <tissue evidence="1">Leaf</tissue>
    </source>
</reference>
<proteinExistence type="predicted"/>
<dbReference type="EMBL" id="JBBNAG010000005">
    <property type="protein sequence ID" value="KAK9131976.1"/>
    <property type="molecule type" value="Genomic_DNA"/>
</dbReference>